<dbReference type="SUPFAM" id="SSF56436">
    <property type="entry name" value="C-type lectin-like"/>
    <property type="match status" value="1"/>
</dbReference>
<evidence type="ECO:0000259" key="1">
    <source>
        <dbReference type="Pfam" id="PF03781"/>
    </source>
</evidence>
<dbReference type="EMBL" id="JBBMQO010000011">
    <property type="protein sequence ID" value="MEM5503102.1"/>
    <property type="molecule type" value="Genomic_DNA"/>
</dbReference>
<dbReference type="Gene3D" id="3.90.1580.10">
    <property type="entry name" value="paralog of FGE (formylglycine-generating enzyme)"/>
    <property type="match status" value="1"/>
</dbReference>
<comment type="caution">
    <text evidence="2">The sequence shown here is derived from an EMBL/GenBank/DDBJ whole genome shotgun (WGS) entry which is preliminary data.</text>
</comment>
<name>A0ABU9TAE1_9HYPH</name>
<proteinExistence type="predicted"/>
<dbReference type="PANTHER" id="PTHR23150">
    <property type="entry name" value="SULFATASE MODIFYING FACTOR 1, 2"/>
    <property type="match status" value="1"/>
</dbReference>
<protein>
    <submittedName>
        <fullName evidence="2">Formylglycine-generating enzyme family protein</fullName>
    </submittedName>
</protein>
<reference evidence="2 3" key="1">
    <citation type="submission" date="2024-03" db="EMBL/GenBank/DDBJ databases">
        <title>Community enrichment and isolation of bacterial strains for fucoidan degradation.</title>
        <authorList>
            <person name="Sichert A."/>
        </authorList>
    </citation>
    <scope>NUCLEOTIDE SEQUENCE [LARGE SCALE GENOMIC DNA]</scope>
    <source>
        <strain evidence="2 3">AS62</strain>
    </source>
</reference>
<dbReference type="InterPro" id="IPR051043">
    <property type="entry name" value="Sulfatase_Mod_Factor_Kinase"/>
</dbReference>
<dbReference type="Proteomes" id="UP001477870">
    <property type="component" value="Unassembled WGS sequence"/>
</dbReference>
<keyword evidence="3" id="KW-1185">Reference proteome</keyword>
<dbReference type="InterPro" id="IPR005532">
    <property type="entry name" value="SUMF_dom"/>
</dbReference>
<dbReference type="Pfam" id="PF03781">
    <property type="entry name" value="FGE-sulfatase"/>
    <property type="match status" value="1"/>
</dbReference>
<gene>
    <name evidence="2" type="ORF">WNY59_16055</name>
</gene>
<evidence type="ECO:0000313" key="2">
    <source>
        <dbReference type="EMBL" id="MEM5503102.1"/>
    </source>
</evidence>
<dbReference type="PANTHER" id="PTHR23150:SF19">
    <property type="entry name" value="FORMYLGLYCINE-GENERATING ENZYME"/>
    <property type="match status" value="1"/>
</dbReference>
<dbReference type="InterPro" id="IPR042095">
    <property type="entry name" value="SUMF_sf"/>
</dbReference>
<accession>A0ABU9TAE1</accession>
<sequence>MSINSELPKHVRQSSVVIKRSCCTPSRPVEEIAQDAQQNFLDCTILHLRNCKPVPGGDALLGTAYPLIAGDGESPLLRKKVRPLWWECGATSIGQFKKFVDATKYVTVAESLGWSFVFYSHVPGGAEGTLGVEGLEWWRRIEGANWRYPNGPEGAEGSDEFPATHIALEDANAFAKWAGGRLPREVEWEHAARGGLGDVRYPWGNTDPDDLHHLPCNIWQGVFPVHDTGLDGYSGPAPVLSFDPNGYGLHHMVGNVWEWTADPFKLRSVSVAARRHNASDRGRHLLKGGSFLCHQSYCHRYRIAARTGNTPDSTSSHTGFRVVYDSAP</sequence>
<feature type="domain" description="Sulfatase-modifying factor enzyme-like" evidence="1">
    <location>
        <begin position="54"/>
        <end position="323"/>
    </location>
</feature>
<dbReference type="InterPro" id="IPR016187">
    <property type="entry name" value="CTDL_fold"/>
</dbReference>
<evidence type="ECO:0000313" key="3">
    <source>
        <dbReference type="Proteomes" id="UP001477870"/>
    </source>
</evidence>
<organism evidence="2 3">
    <name type="scientific">Ahrensia kielensis</name>
    <dbReference type="NCBI Taxonomy" id="76980"/>
    <lineage>
        <taxon>Bacteria</taxon>
        <taxon>Pseudomonadati</taxon>
        <taxon>Pseudomonadota</taxon>
        <taxon>Alphaproteobacteria</taxon>
        <taxon>Hyphomicrobiales</taxon>
        <taxon>Ahrensiaceae</taxon>
        <taxon>Ahrensia</taxon>
    </lineage>
</organism>
<dbReference type="RefSeq" id="WP_342849292.1">
    <property type="nucleotide sequence ID" value="NZ_JBBMQO010000011.1"/>
</dbReference>